<reference evidence="1 2" key="1">
    <citation type="submission" date="2023-01" db="EMBL/GenBank/DDBJ databases">
        <title>Analysis of 21 Apiospora genomes using comparative genomics revels a genus with tremendous synthesis potential of carbohydrate active enzymes and secondary metabolites.</title>
        <authorList>
            <person name="Sorensen T."/>
        </authorList>
    </citation>
    <scope>NUCLEOTIDE SEQUENCE [LARGE SCALE GENOMIC DNA]</scope>
    <source>
        <strain evidence="1 2">CBS 24483</strain>
    </source>
</reference>
<dbReference type="Proteomes" id="UP001391051">
    <property type="component" value="Unassembled WGS sequence"/>
</dbReference>
<dbReference type="EMBL" id="JAQQWE010000008">
    <property type="protein sequence ID" value="KAK7942668.1"/>
    <property type="molecule type" value="Genomic_DNA"/>
</dbReference>
<organism evidence="1 2">
    <name type="scientific">Apiospora aurea</name>
    <dbReference type="NCBI Taxonomy" id="335848"/>
    <lineage>
        <taxon>Eukaryota</taxon>
        <taxon>Fungi</taxon>
        <taxon>Dikarya</taxon>
        <taxon>Ascomycota</taxon>
        <taxon>Pezizomycotina</taxon>
        <taxon>Sordariomycetes</taxon>
        <taxon>Xylariomycetidae</taxon>
        <taxon>Amphisphaeriales</taxon>
        <taxon>Apiosporaceae</taxon>
        <taxon>Apiospora</taxon>
    </lineage>
</organism>
<comment type="caution">
    <text evidence="1">The sequence shown here is derived from an EMBL/GenBank/DDBJ whole genome shotgun (WGS) entry which is preliminary data.</text>
</comment>
<protein>
    <submittedName>
        <fullName evidence="1">Uncharacterized protein</fullName>
    </submittedName>
</protein>
<accession>A0ABR1PY66</accession>
<keyword evidence="2" id="KW-1185">Reference proteome</keyword>
<evidence type="ECO:0000313" key="2">
    <source>
        <dbReference type="Proteomes" id="UP001391051"/>
    </source>
</evidence>
<gene>
    <name evidence="1" type="ORF">PG986_011781</name>
</gene>
<name>A0ABR1PY66_9PEZI</name>
<dbReference type="RefSeq" id="XP_066694699.1">
    <property type="nucleotide sequence ID" value="XM_066848003.1"/>
</dbReference>
<dbReference type="GeneID" id="92081065"/>
<proteinExistence type="predicted"/>
<sequence>MPTLSKYCARCHKNRQNHVLVRKPVTQASDPGMREAELVLQPKVVPRQRDDDPGPARGAFERRIHVRQPVRQRLVHGADGVPLDLLVEPLVPMAHDRRAPHGGLCGLRFPGHSCEVGAKFGLAFSLFQLLVLVLVLKLEF</sequence>
<evidence type="ECO:0000313" key="1">
    <source>
        <dbReference type="EMBL" id="KAK7942668.1"/>
    </source>
</evidence>